<sequence length="674" mass="70548">MNAPLTIRFASDISGAKAGMQDLAAAVVSNMTKVSAATLASMQNMDRLGLAFQRLSGSVGAIPRIANDLAAGVAAYVVFKLALDGLTAAAKAASDALESTAKIGDDAARLGVSTTFLQTYQAQARALKVDVDDLTQSLETAKAAFTVKLGEGGVDARNQSSFEARLRQHMAVGNVTQGQIDSVANAIGTEQKFRAALDVMIQMQATGRELAALDLASRLFPPGIVDRIRSGEIELDRFKKSMDDVRNPDLVLLKPEEIARAQELQRRLEDAQATLDRVGKEFYQDLVRAGARLKEDAIIWKETIAAGAQILLTATRGAQRAAAEYQQGGAGLSAGPRKPSLGAELGAIAPPPKAVSTGRSFGPTDQAYENAVTKLRGNLGNKTLLDQAARASDAMASGIRQKRDTSNPLVSAKPHKAGGADGVDPLEAFIGQIEKSAAAIKAEVAAYSKSNAEKQIAINLAKAEEQAKQKGVTLTDEQIRRIKEASAATAQYKDKLSDLEQVERQAAETARTFGDALANGLADAVLEGRSLGDVLMNLEKQLARSALQALFTGQGPLAGLLGTAPAASAGSNAVGGLFGEITNLFRANGGSVEAGRAYTVGELGRELFVPNQDGRVIPIARGAGPPAAPDGASRARPIQVSMVVQTPDAPSFARSEAQITAALYRAVQRGMRSG</sequence>
<name>B8ILT0_METNO</name>
<proteinExistence type="predicted"/>
<protein>
    <recommendedName>
        <fullName evidence="5">Bacteriophage tail tape measure N-terminal domain-containing protein</fullName>
    </recommendedName>
</protein>
<dbReference type="AlphaFoldDB" id="B8ILT0"/>
<dbReference type="HOGENOM" id="CLU_407584_0_0_5"/>
<feature type="coiled-coil region" evidence="1">
    <location>
        <begin position="117"/>
        <end position="144"/>
    </location>
</feature>
<keyword evidence="4" id="KW-1185">Reference proteome</keyword>
<evidence type="ECO:0000313" key="4">
    <source>
        <dbReference type="Proteomes" id="UP000008207"/>
    </source>
</evidence>
<dbReference type="RefSeq" id="WP_015933614.1">
    <property type="nucleotide sequence ID" value="NC_011894.1"/>
</dbReference>
<gene>
    <name evidence="3" type="ordered locus">Mnod_7316</name>
</gene>
<dbReference type="Proteomes" id="UP000008207">
    <property type="component" value="Chromosome"/>
</dbReference>
<evidence type="ECO:0000256" key="1">
    <source>
        <dbReference type="SAM" id="Coils"/>
    </source>
</evidence>
<dbReference type="OrthoDB" id="7996304at2"/>
<dbReference type="KEGG" id="mno:Mnod_7316"/>
<organism evidence="3 4">
    <name type="scientific">Methylobacterium nodulans (strain LMG 21967 / CNCM I-2342 / ORS 2060)</name>
    <dbReference type="NCBI Taxonomy" id="460265"/>
    <lineage>
        <taxon>Bacteria</taxon>
        <taxon>Pseudomonadati</taxon>
        <taxon>Pseudomonadota</taxon>
        <taxon>Alphaproteobacteria</taxon>
        <taxon>Hyphomicrobiales</taxon>
        <taxon>Methylobacteriaceae</taxon>
        <taxon>Methylobacterium</taxon>
    </lineage>
</organism>
<dbReference type="EMBL" id="CP001349">
    <property type="protein sequence ID" value="ACL62055.1"/>
    <property type="molecule type" value="Genomic_DNA"/>
</dbReference>
<dbReference type="eggNOG" id="COG1511">
    <property type="taxonomic scope" value="Bacteria"/>
</dbReference>
<reference evidence="3 4" key="1">
    <citation type="submission" date="2009-01" db="EMBL/GenBank/DDBJ databases">
        <title>Complete sequence of chromosome of Methylobacterium nodulans ORS 2060.</title>
        <authorList>
            <consortium name="US DOE Joint Genome Institute"/>
            <person name="Lucas S."/>
            <person name="Copeland A."/>
            <person name="Lapidus A."/>
            <person name="Glavina del Rio T."/>
            <person name="Dalin E."/>
            <person name="Tice H."/>
            <person name="Bruce D."/>
            <person name="Goodwin L."/>
            <person name="Pitluck S."/>
            <person name="Sims D."/>
            <person name="Brettin T."/>
            <person name="Detter J.C."/>
            <person name="Han C."/>
            <person name="Larimer F."/>
            <person name="Land M."/>
            <person name="Hauser L."/>
            <person name="Kyrpides N."/>
            <person name="Ivanova N."/>
            <person name="Marx C.J."/>
            <person name="Richardson P."/>
        </authorList>
    </citation>
    <scope>NUCLEOTIDE SEQUENCE [LARGE SCALE GENOMIC DNA]</scope>
    <source>
        <strain evidence="4">LMG 21967 / CNCM I-2342 / ORS 2060</strain>
    </source>
</reference>
<keyword evidence="1" id="KW-0175">Coiled coil</keyword>
<dbReference type="STRING" id="460265.Mnod_7316"/>
<evidence type="ECO:0000256" key="2">
    <source>
        <dbReference type="SAM" id="MobiDB-lite"/>
    </source>
</evidence>
<accession>B8ILT0</accession>
<evidence type="ECO:0000313" key="3">
    <source>
        <dbReference type="EMBL" id="ACL62055.1"/>
    </source>
</evidence>
<evidence type="ECO:0008006" key="5">
    <source>
        <dbReference type="Google" id="ProtNLM"/>
    </source>
</evidence>
<feature type="coiled-coil region" evidence="1">
    <location>
        <begin position="254"/>
        <end position="281"/>
    </location>
</feature>
<feature type="region of interest" description="Disordered" evidence="2">
    <location>
        <begin position="397"/>
        <end position="418"/>
    </location>
</feature>